<evidence type="ECO:0000313" key="10">
    <source>
        <dbReference type="Proteomes" id="UP000292235"/>
    </source>
</evidence>
<dbReference type="InterPro" id="IPR012933">
    <property type="entry name" value="HicA_mRNA_interferase"/>
</dbReference>
<keyword evidence="10" id="KW-1185">Reference proteome</keyword>
<dbReference type="Pfam" id="PF07927">
    <property type="entry name" value="HicA_toxin"/>
    <property type="match status" value="1"/>
</dbReference>
<evidence type="ECO:0000256" key="6">
    <source>
        <dbReference type="ARBA" id="ARBA00022884"/>
    </source>
</evidence>
<keyword evidence="7" id="KW-0346">Stress response</keyword>
<keyword evidence="6" id="KW-0694">RNA-binding</keyword>
<evidence type="ECO:0000256" key="2">
    <source>
        <dbReference type="ARBA" id="ARBA00022649"/>
    </source>
</evidence>
<evidence type="ECO:0000256" key="4">
    <source>
        <dbReference type="ARBA" id="ARBA00022759"/>
    </source>
</evidence>
<dbReference type="InterPro" id="IPR038570">
    <property type="entry name" value="HicA_sf"/>
</dbReference>
<proteinExistence type="inferred from homology"/>
<feature type="compositionally biased region" description="Basic residues" evidence="8">
    <location>
        <begin position="114"/>
        <end position="123"/>
    </location>
</feature>
<organism evidence="9 10">
    <name type="scientific">Streptomonospora litoralis</name>
    <dbReference type="NCBI Taxonomy" id="2498135"/>
    <lineage>
        <taxon>Bacteria</taxon>
        <taxon>Bacillati</taxon>
        <taxon>Actinomycetota</taxon>
        <taxon>Actinomycetes</taxon>
        <taxon>Streptosporangiales</taxon>
        <taxon>Nocardiopsidaceae</taxon>
        <taxon>Streptomonospora</taxon>
    </lineage>
</organism>
<protein>
    <submittedName>
        <fullName evidence="9">YcfA-like protein</fullName>
    </submittedName>
</protein>
<dbReference type="GO" id="GO:0016787">
    <property type="term" value="F:hydrolase activity"/>
    <property type="evidence" value="ECO:0007669"/>
    <property type="project" value="UniProtKB-KW"/>
</dbReference>
<dbReference type="SUPFAM" id="SSF54786">
    <property type="entry name" value="YcfA/nrd intein domain"/>
    <property type="match status" value="1"/>
</dbReference>
<dbReference type="GO" id="GO:0003729">
    <property type="term" value="F:mRNA binding"/>
    <property type="evidence" value="ECO:0007669"/>
    <property type="project" value="InterPro"/>
</dbReference>
<dbReference type="GO" id="GO:0004519">
    <property type="term" value="F:endonuclease activity"/>
    <property type="evidence" value="ECO:0007669"/>
    <property type="project" value="UniProtKB-KW"/>
</dbReference>
<evidence type="ECO:0000256" key="3">
    <source>
        <dbReference type="ARBA" id="ARBA00022722"/>
    </source>
</evidence>
<keyword evidence="3" id="KW-0540">Nuclease</keyword>
<gene>
    <name evidence="9" type="ORF">EKD16_03115</name>
</gene>
<feature type="compositionally biased region" description="Basic and acidic residues" evidence="8">
    <location>
        <begin position="61"/>
        <end position="73"/>
    </location>
</feature>
<reference evidence="9 10" key="1">
    <citation type="submission" date="2019-02" db="EMBL/GenBank/DDBJ databases">
        <authorList>
            <person name="Khodamoradi S."/>
            <person name="Hahnke R.L."/>
            <person name="Kaempfer P."/>
            <person name="Schumann P."/>
            <person name="Rohde M."/>
            <person name="Steinert M."/>
            <person name="Luzhetskyy A."/>
            <person name="Wink J."/>
            <person name="Ruckert C."/>
        </authorList>
    </citation>
    <scope>NUCLEOTIDE SEQUENCE [LARGE SCALE GENOMIC DNA]</scope>
    <source>
        <strain evidence="9 10">M2</strain>
    </source>
</reference>
<keyword evidence="4" id="KW-0255">Endonuclease</keyword>
<accession>A0A4P6Q158</accession>
<feature type="compositionally biased region" description="Basic and acidic residues" evidence="8">
    <location>
        <begin position="96"/>
        <end position="113"/>
    </location>
</feature>
<dbReference type="Gene3D" id="3.30.920.30">
    <property type="entry name" value="Hypothetical protein"/>
    <property type="match status" value="1"/>
</dbReference>
<evidence type="ECO:0000256" key="1">
    <source>
        <dbReference type="ARBA" id="ARBA00006620"/>
    </source>
</evidence>
<dbReference type="EMBL" id="CP036455">
    <property type="protein sequence ID" value="QBI52434.1"/>
    <property type="molecule type" value="Genomic_DNA"/>
</dbReference>
<evidence type="ECO:0000256" key="7">
    <source>
        <dbReference type="ARBA" id="ARBA00023016"/>
    </source>
</evidence>
<evidence type="ECO:0000313" key="9">
    <source>
        <dbReference type="EMBL" id="QBI52434.1"/>
    </source>
</evidence>
<dbReference type="KEGG" id="strr:EKD16_03115"/>
<sequence>MGSRGGKPKSGKQLLKELQREGWTVAGVKGSHTKLRGPNGKGMVVIPVHGNGDLPRGTQRSIERQVEEVRKQQNDQPATGVQDALRNRQRKTGGKARKDGAEPSAGRRRDQSPKRSRPNRRGG</sequence>
<feature type="region of interest" description="Disordered" evidence="8">
    <location>
        <begin position="23"/>
        <end position="123"/>
    </location>
</feature>
<comment type="similarity">
    <text evidence="1">Belongs to the HicA mRNA interferase family.</text>
</comment>
<evidence type="ECO:0000256" key="5">
    <source>
        <dbReference type="ARBA" id="ARBA00022801"/>
    </source>
</evidence>
<dbReference type="Proteomes" id="UP000292235">
    <property type="component" value="Chromosome"/>
</dbReference>
<evidence type="ECO:0000256" key="8">
    <source>
        <dbReference type="SAM" id="MobiDB-lite"/>
    </source>
</evidence>
<dbReference type="OrthoDB" id="5121861at2"/>
<dbReference type="AlphaFoldDB" id="A0A4P6Q158"/>
<name>A0A4P6Q158_9ACTN</name>
<keyword evidence="2" id="KW-1277">Toxin-antitoxin system</keyword>
<keyword evidence="5" id="KW-0378">Hydrolase</keyword>
<dbReference type="RefSeq" id="WP_131096990.1">
    <property type="nucleotide sequence ID" value="NZ_CP036455.1"/>
</dbReference>